<evidence type="ECO:0000313" key="1">
    <source>
        <dbReference type="EMBL" id="GAG11264.1"/>
    </source>
</evidence>
<dbReference type="PANTHER" id="PTHR36454">
    <property type="entry name" value="LMO2823 PROTEIN"/>
    <property type="match status" value="1"/>
</dbReference>
<comment type="caution">
    <text evidence="1">The sequence shown here is derived from an EMBL/GenBank/DDBJ whole genome shotgun (WGS) entry which is preliminary data.</text>
</comment>
<sequence>MRIRGFRGWRFAGRGGDVSGHIAPPYDILSAAQKQALLDGCRRNVVAIDLPHVPPAGAGPDEVYAAAAELLTQWQADGTLVRDDQPSVYVYDQTYTWAGQAYTRRAILTGVRATPLGADQDVIPHEHTFAGPKADRLKLTQATHTQLSPIFGFYHDQSGEAAGILAEQTARDADAVGELAGVDERLWVVSDQAVIDRLAGALADMPAFIADGH</sequence>
<feature type="non-terminal residue" evidence="1">
    <location>
        <position position="213"/>
    </location>
</feature>
<protein>
    <recommendedName>
        <fullName evidence="2">DUF1015 domain-containing protein</fullName>
    </recommendedName>
</protein>
<reference evidence="1" key="1">
    <citation type="journal article" date="2014" name="Front. Microbiol.">
        <title>High frequency of phylogenetically diverse reductive dehalogenase-homologous genes in deep subseafloor sedimentary metagenomes.</title>
        <authorList>
            <person name="Kawai M."/>
            <person name="Futagami T."/>
            <person name="Toyoda A."/>
            <person name="Takaki Y."/>
            <person name="Nishi S."/>
            <person name="Hori S."/>
            <person name="Arai W."/>
            <person name="Tsubouchi T."/>
            <person name="Morono Y."/>
            <person name="Uchiyama I."/>
            <person name="Ito T."/>
            <person name="Fujiyama A."/>
            <person name="Inagaki F."/>
            <person name="Takami H."/>
        </authorList>
    </citation>
    <scope>NUCLEOTIDE SEQUENCE</scope>
    <source>
        <strain evidence="1">Expedition CK06-06</strain>
    </source>
</reference>
<dbReference type="EMBL" id="BARS01020777">
    <property type="protein sequence ID" value="GAG11264.1"/>
    <property type="molecule type" value="Genomic_DNA"/>
</dbReference>
<dbReference type="AlphaFoldDB" id="X0UZK2"/>
<gene>
    <name evidence="1" type="ORF">S01H1_33462</name>
</gene>
<organism evidence="1">
    <name type="scientific">marine sediment metagenome</name>
    <dbReference type="NCBI Taxonomy" id="412755"/>
    <lineage>
        <taxon>unclassified sequences</taxon>
        <taxon>metagenomes</taxon>
        <taxon>ecological metagenomes</taxon>
    </lineage>
</organism>
<accession>X0UZK2</accession>
<dbReference type="InterPro" id="IPR008323">
    <property type="entry name" value="UCP033563"/>
</dbReference>
<evidence type="ECO:0008006" key="2">
    <source>
        <dbReference type="Google" id="ProtNLM"/>
    </source>
</evidence>
<dbReference type="PANTHER" id="PTHR36454:SF1">
    <property type="entry name" value="DUF1015 DOMAIN-CONTAINING PROTEIN"/>
    <property type="match status" value="1"/>
</dbReference>
<dbReference type="Pfam" id="PF06245">
    <property type="entry name" value="DUF1015"/>
    <property type="match status" value="1"/>
</dbReference>
<name>X0UZK2_9ZZZZ</name>
<proteinExistence type="predicted"/>